<evidence type="ECO:0000259" key="10">
    <source>
        <dbReference type="PROSITE" id="PS50075"/>
    </source>
</evidence>
<dbReference type="InterPro" id="IPR049551">
    <property type="entry name" value="PKS_DH_C"/>
</dbReference>
<reference evidence="13 14" key="1">
    <citation type="submission" date="2016-05" db="EMBL/GenBank/DDBJ databases">
        <title>A degradative enzymes factory behind the ericoid mycorrhizal symbiosis.</title>
        <authorList>
            <consortium name="DOE Joint Genome Institute"/>
            <person name="Martino E."/>
            <person name="Morin E."/>
            <person name="Grelet G."/>
            <person name="Kuo A."/>
            <person name="Kohler A."/>
            <person name="Daghino S."/>
            <person name="Barry K."/>
            <person name="Choi C."/>
            <person name="Cichocki N."/>
            <person name="Clum A."/>
            <person name="Copeland A."/>
            <person name="Hainaut M."/>
            <person name="Haridas S."/>
            <person name="Labutti K."/>
            <person name="Lindquist E."/>
            <person name="Lipzen A."/>
            <person name="Khouja H.-R."/>
            <person name="Murat C."/>
            <person name="Ohm R."/>
            <person name="Olson A."/>
            <person name="Spatafora J."/>
            <person name="Veneault-Fourrey C."/>
            <person name="Henrissat B."/>
            <person name="Grigoriev I."/>
            <person name="Martin F."/>
            <person name="Perotto S."/>
        </authorList>
    </citation>
    <scope>NUCLEOTIDE SEQUENCE [LARGE SCALE GENOMIC DNA]</scope>
    <source>
        <strain evidence="13 14">UAMH 7357</strain>
    </source>
</reference>
<dbReference type="InterPro" id="IPR049900">
    <property type="entry name" value="PKS_mFAS_DH"/>
</dbReference>
<name>A0A2J6QH61_9HELO</name>
<gene>
    <name evidence="13" type="ORF">NA56DRAFT_668680</name>
</gene>
<dbReference type="Pfam" id="PF08242">
    <property type="entry name" value="Methyltransf_12"/>
    <property type="match status" value="1"/>
</dbReference>
<keyword evidence="2" id="KW-0597">Phosphoprotein</keyword>
<dbReference type="InterPro" id="IPR036736">
    <property type="entry name" value="ACP-like_sf"/>
</dbReference>
<evidence type="ECO:0000256" key="9">
    <source>
        <dbReference type="SAM" id="MobiDB-lite"/>
    </source>
</evidence>
<protein>
    <submittedName>
        <fullName evidence="13">Putative lovastatin nonaketide synthase</fullName>
    </submittedName>
</protein>
<dbReference type="GO" id="GO:0004312">
    <property type="term" value="F:fatty acid synthase activity"/>
    <property type="evidence" value="ECO:0007669"/>
    <property type="project" value="TreeGrafter"/>
</dbReference>
<dbReference type="Pfam" id="PF02801">
    <property type="entry name" value="Ketoacyl-synt_C"/>
    <property type="match status" value="1"/>
</dbReference>
<dbReference type="InterPro" id="IPR042104">
    <property type="entry name" value="PKS_dehydratase_sf"/>
</dbReference>
<dbReference type="InterPro" id="IPR020841">
    <property type="entry name" value="PKS_Beta-ketoAc_synthase_dom"/>
</dbReference>
<organism evidence="13 14">
    <name type="scientific">Hyaloscypha hepaticicola</name>
    <dbReference type="NCBI Taxonomy" id="2082293"/>
    <lineage>
        <taxon>Eukaryota</taxon>
        <taxon>Fungi</taxon>
        <taxon>Dikarya</taxon>
        <taxon>Ascomycota</taxon>
        <taxon>Pezizomycotina</taxon>
        <taxon>Leotiomycetes</taxon>
        <taxon>Helotiales</taxon>
        <taxon>Hyaloscyphaceae</taxon>
        <taxon>Hyaloscypha</taxon>
    </lineage>
</organism>
<evidence type="ECO:0000256" key="2">
    <source>
        <dbReference type="ARBA" id="ARBA00022553"/>
    </source>
</evidence>
<evidence type="ECO:0000256" key="6">
    <source>
        <dbReference type="ARBA" id="ARBA00023268"/>
    </source>
</evidence>
<dbReference type="SMART" id="SM00823">
    <property type="entry name" value="PKS_PP"/>
    <property type="match status" value="1"/>
</dbReference>
<dbReference type="Gene3D" id="3.40.50.150">
    <property type="entry name" value="Vaccinia Virus protein VP39"/>
    <property type="match status" value="1"/>
</dbReference>
<dbReference type="Gene3D" id="3.40.47.10">
    <property type="match status" value="1"/>
</dbReference>
<dbReference type="SMART" id="SM00829">
    <property type="entry name" value="PKS_ER"/>
    <property type="match status" value="1"/>
</dbReference>
<dbReference type="InterPro" id="IPR020843">
    <property type="entry name" value="ER"/>
</dbReference>
<dbReference type="InterPro" id="IPR001227">
    <property type="entry name" value="Ac_transferase_dom_sf"/>
</dbReference>
<dbReference type="PANTHER" id="PTHR43775">
    <property type="entry name" value="FATTY ACID SYNTHASE"/>
    <property type="match status" value="1"/>
</dbReference>
<dbReference type="SUPFAM" id="SSF51735">
    <property type="entry name" value="NAD(P)-binding Rossmann-fold domains"/>
    <property type="match status" value="2"/>
</dbReference>
<feature type="region of interest" description="Disordered" evidence="9">
    <location>
        <begin position="452"/>
        <end position="481"/>
    </location>
</feature>
<keyword evidence="6" id="KW-0511">Multifunctional enzyme</keyword>
<dbReference type="Pfam" id="PF21089">
    <property type="entry name" value="PKS_DH_N"/>
    <property type="match status" value="1"/>
</dbReference>
<dbReference type="Gene3D" id="3.10.129.110">
    <property type="entry name" value="Polyketide synthase dehydratase"/>
    <property type="match status" value="1"/>
</dbReference>
<keyword evidence="1" id="KW-0596">Phosphopantetheine</keyword>
<dbReference type="PROSITE" id="PS50075">
    <property type="entry name" value="CARRIER"/>
    <property type="match status" value="1"/>
</dbReference>
<feature type="domain" description="Carrier" evidence="10">
    <location>
        <begin position="2420"/>
        <end position="2497"/>
    </location>
</feature>
<dbReference type="SUPFAM" id="SSF50129">
    <property type="entry name" value="GroES-like"/>
    <property type="match status" value="1"/>
</dbReference>
<dbReference type="SMART" id="SM00825">
    <property type="entry name" value="PKS_KS"/>
    <property type="match status" value="1"/>
</dbReference>
<evidence type="ECO:0000256" key="4">
    <source>
        <dbReference type="ARBA" id="ARBA00022857"/>
    </source>
</evidence>
<dbReference type="InterPro" id="IPR029063">
    <property type="entry name" value="SAM-dependent_MTases_sf"/>
</dbReference>
<dbReference type="InterPro" id="IPR014043">
    <property type="entry name" value="Acyl_transferase_dom"/>
</dbReference>
<dbReference type="SUPFAM" id="SSF55048">
    <property type="entry name" value="Probable ACP-binding domain of malonyl-CoA ACP transacylase"/>
    <property type="match status" value="1"/>
</dbReference>
<dbReference type="Gene3D" id="1.10.1200.10">
    <property type="entry name" value="ACP-like"/>
    <property type="match status" value="1"/>
</dbReference>
<dbReference type="InterPro" id="IPR032821">
    <property type="entry name" value="PKS_assoc"/>
</dbReference>
<dbReference type="InterPro" id="IPR016036">
    <property type="entry name" value="Malonyl_transacylase_ACP-bd"/>
</dbReference>
<evidence type="ECO:0000259" key="12">
    <source>
        <dbReference type="PROSITE" id="PS52019"/>
    </source>
</evidence>
<feature type="compositionally biased region" description="Polar residues" evidence="9">
    <location>
        <begin position="460"/>
        <end position="478"/>
    </location>
</feature>
<dbReference type="PROSITE" id="PS00606">
    <property type="entry name" value="KS3_1"/>
    <property type="match status" value="1"/>
</dbReference>
<dbReference type="GO" id="GO:0031177">
    <property type="term" value="F:phosphopantetheine binding"/>
    <property type="evidence" value="ECO:0007669"/>
    <property type="project" value="InterPro"/>
</dbReference>
<dbReference type="InterPro" id="IPR018201">
    <property type="entry name" value="Ketoacyl_synth_AS"/>
</dbReference>
<dbReference type="PROSITE" id="PS52019">
    <property type="entry name" value="PKS_MFAS_DH"/>
    <property type="match status" value="1"/>
</dbReference>
<dbReference type="Pfam" id="PF23297">
    <property type="entry name" value="ACP_SdgA_C"/>
    <property type="match status" value="1"/>
</dbReference>
<sequence length="2521" mass="273422">MENDKQEPIAIVGMGCRFPGDADTPNGFWELLSKGESAWSKVPRNRFNIDGFHHPSSDRGGAITANSGFFLKQDAAKWDASFFSMTPAEAAGTDPQQRILLEVAYEAFENAGMSVKDVAGSLTSCYMGSFNADYKQTSMSYIWDTNPYSATGLGMAMISNRLSWFFDLRGGSMTIDTACSSSLIAMHLGIQSLRTGEAKMFIVGGANLILEPETMRGLSALRFLSPDGKCHSFDESANGYARGEGFGVLVLKPLKDALRDNDTIRAVIRGSYVNQDGKTPAITVPSREAQADLINTAYENAGLDLSGTQYFEAHGTGTAVGDPIELSGIGCSVGAGRTEDNALYVGSVKTNLGHLEATAGMGGVIKTVLAMEHGLIPSVVGLESINPRIQLEEWGLKLNTDLVPWPMCNVRRASVNSFGYGGANAHVILDDAKHYLEQRRLVGNHATVGHQIESTDCDNSDSGVSVGSPTSESGSFPASQKAPFRSPKLLVLSSPEQGGTARLAETYATYLDARKQQLQAQMEATDNLVSSDPDYLENLAYTLGERRSAFDWRAFAVAGSVEEFQTAAQRNPPNLRRIARNPAYACVFTGQGSQYFNMGRGLQSNTVFLQSVQLADKYLTSLGCTCNINAPELSQPICTILQVAIVDLLKHWGTSPNAVVGHSSGEIGAAYAAGILSREDAWKVAYYRGLFSGNLPKAHPELDGIMMAVALSEDAALEFVKRATTGKVVAACINSPLSVTLSGDKTAIEEVQKLLEADNVWCRTLKVTTAYHSHHMNFIADEYLKSIEDIKPLKTDGSIRMFSSVTGKRVQPVDLGASYWVQNMLSTVRFSSAVSALLAPTNARSRRQKLPSVQLLLEIGPHSVLKGPLNQILGASATGYENAVTYVSVLQRGTDAYESAVISAGKLWGAGQDLNLANVNSADEVPARRKVLTDLPPYPWNHERSHWHEPRPNAFKRLHARPRTDLLGYPADNFDPLSSEHRWVNFLKPFELPWVQDHVIQGTVVFPASAMIAMALEACQQLVDPAKTLEGFEFRDVNFTRALIFVTADCSQEVSMQFRPHVLGTRASTYVWHKFNMNSISPEGVTAEHCNGLVRVKYATKASEVENGLEAALEAKNYKETYAEISSKCDTEVNVPQLYSDINTEGMQFGPLFRLLSEMRGDTAAVMPSNRESPLLLHPCVLDGIFQMMFSRSAASANTTGTMSVIAYVGSLFISADLPSSPGSVLRAYQSSKIMGHRDIFADIIVSDKEFAKPFVVCKQVVTTGLATERQAKSEDTTTLLATRLVWKEDVASLSQKSASLLGAAPALVESELLKNATLLEQSAAIYIRRALSLLVLDQDSAVVQNPAIGWIRQYSTASLAEDEEAILTAAADSSSLGKVIQVIGTNLSNILDGLVDAQKLLFEQELGNSRDFTDELLCKDLLNSLIAAWFDLAGDKNPELQVVEIGNGSISAAGAAGPRYDQYTFVESDSSRVADVKALLKKFPNVNVQSFDIERDLVLQNITKKYDVVVINNMMPAIADINAALKNAKVLLKPGGTLIIAALSKLSTRAALVLGVLEKWWIARGVNDPQTCYLPQKALYQLLLDNGMASSEILIPDSQDSHFHQMSMILSTSPKREVQKLQPVVILESAQMAPSTSVLSSNILESLVGQGFSVVKSTLAAMPEPANTFFISLIDIDGPLLDGLSEEDFSNLRSLTTKSAGVLWMTRGGMKTGDALPNHAALIGLFRTVRAEAPHLRLFTLDLSSTTDIASTVPSNLILRIFNTSFSEDEDAVIDYEYTESDGTIFIPRLIQDEAMNTSLVERTELPSPESAPLFQSGRPLKMVMGELGLLDTMRFVDREEMQGPLPADCIDIQILATGLNFVDIMAALGYIPSPALGAEYSGIITAIGSEVLEDECHVGQIVVGSAECCIGSNVRVHWKTVNEVPKGIAPEAAATCLIAYATAYFALYDNSRLKPTDTILIHYAAGGLGQAAIQLASHIGATIYCTVGSLEKKNLILEQYGIPENRIFNSRDMTFKQGIMRETKGRGVDVILNSTFGEMLRETWNCLADHGTMVEVGKRDILSNNSLEMAPFIRGCTFSALNLAQYTADSEPHRLQNYQEVVKKVFKLLGDGIITTPYPLHVMDVTEAEEAFRALQSGKFSGKTVLKMNPDAIVPVLPKKKEPLELDPDATYLLAGGLGGIGRSLSSLLERHGAKNIVFVSRSGDGSDAAKTTLEKLREKGVNAVAYTCDITDREALEAVLQTCSAEMPTIKGFVNCAMLLKDAIFENMTHSDWVAATGPKIQGSWNMHELLPSSLDFFIMLSSTSGIIGNPGQANYAAGNTFQNGLALYRRRKGLKATSIDLSAVAGIGYLAENSAAYEQRKTLMKMTIKEDEIHHIFLAAIDKFILLRKADGLSGSSGGGDTAMRDAFLVSESIAEAAVIVEMALTGRLAKALFINSEDIDIAKPLHSYGVDSLIAVEVRNWVMKEIKSDISILDILSRMPISQLAHKIAEDSKLLPASFRPEVLDIKVAGAEVAEG</sequence>
<dbReference type="FunFam" id="3.40.50.720:FF:000209">
    <property type="entry name" value="Polyketide synthase Pks12"/>
    <property type="match status" value="1"/>
</dbReference>
<dbReference type="InterPro" id="IPR036291">
    <property type="entry name" value="NAD(P)-bd_dom_sf"/>
</dbReference>
<accession>A0A2J6QH61</accession>
<dbReference type="InterPro" id="IPR013968">
    <property type="entry name" value="PKS_KR"/>
</dbReference>
<dbReference type="SUPFAM" id="SSF47336">
    <property type="entry name" value="ACP-like"/>
    <property type="match status" value="1"/>
</dbReference>
<dbReference type="PROSITE" id="PS52004">
    <property type="entry name" value="KS3_2"/>
    <property type="match status" value="1"/>
</dbReference>
<dbReference type="InterPro" id="IPR020807">
    <property type="entry name" value="PKS_DH"/>
</dbReference>
<proteinExistence type="predicted"/>
<keyword evidence="3" id="KW-0808">Transferase</keyword>
<dbReference type="OrthoDB" id="329835at2759"/>
<dbReference type="Gene3D" id="3.30.70.3290">
    <property type="match status" value="1"/>
</dbReference>
<keyword evidence="7" id="KW-0012">Acyltransferase</keyword>
<dbReference type="InterPro" id="IPR016035">
    <property type="entry name" value="Acyl_Trfase/lysoPLipase"/>
</dbReference>
<dbReference type="InterPro" id="IPR057326">
    <property type="entry name" value="KR_dom"/>
</dbReference>
<dbReference type="SUPFAM" id="SSF53901">
    <property type="entry name" value="Thiolase-like"/>
    <property type="match status" value="1"/>
</dbReference>
<dbReference type="Gene3D" id="3.40.366.10">
    <property type="entry name" value="Malonyl-Coenzyme A Acyl Carrier Protein, domain 2"/>
    <property type="match status" value="1"/>
</dbReference>
<feature type="active site" description="Proton acceptor; for dehydratase activity" evidence="8">
    <location>
        <position position="998"/>
    </location>
</feature>
<dbReference type="PROSITE" id="PS00012">
    <property type="entry name" value="PHOSPHOPANTETHEINE"/>
    <property type="match status" value="1"/>
</dbReference>
<dbReference type="SMART" id="SM00826">
    <property type="entry name" value="PKS_DH"/>
    <property type="match status" value="1"/>
</dbReference>
<evidence type="ECO:0000313" key="14">
    <source>
        <dbReference type="Proteomes" id="UP000235672"/>
    </source>
</evidence>
<keyword evidence="5" id="KW-0560">Oxidoreductase</keyword>
<evidence type="ECO:0000256" key="8">
    <source>
        <dbReference type="PROSITE-ProRule" id="PRU01363"/>
    </source>
</evidence>
<dbReference type="Pfam" id="PF00698">
    <property type="entry name" value="Acyl_transf_1"/>
    <property type="match status" value="1"/>
</dbReference>
<dbReference type="InterPro" id="IPR020806">
    <property type="entry name" value="PKS_PP-bd"/>
</dbReference>
<dbReference type="SMART" id="SM00827">
    <property type="entry name" value="PKS_AT"/>
    <property type="match status" value="1"/>
</dbReference>
<feature type="region of interest" description="N-terminal hotdog fold" evidence="8">
    <location>
        <begin position="964"/>
        <end position="1101"/>
    </location>
</feature>
<dbReference type="Gene3D" id="3.40.50.720">
    <property type="entry name" value="NAD(P)-binding Rossmann-like Domain"/>
    <property type="match status" value="1"/>
</dbReference>
<evidence type="ECO:0000256" key="1">
    <source>
        <dbReference type="ARBA" id="ARBA00022450"/>
    </source>
</evidence>
<dbReference type="GO" id="GO:0030639">
    <property type="term" value="P:polyketide biosynthetic process"/>
    <property type="evidence" value="ECO:0007669"/>
    <property type="project" value="UniProtKB-ARBA"/>
</dbReference>
<dbReference type="InterPro" id="IPR006162">
    <property type="entry name" value="Ppantetheine_attach_site"/>
</dbReference>
<dbReference type="GO" id="GO:0006633">
    <property type="term" value="P:fatty acid biosynthetic process"/>
    <property type="evidence" value="ECO:0007669"/>
    <property type="project" value="InterPro"/>
</dbReference>
<feature type="region of interest" description="C-terminal hotdog fold" evidence="8">
    <location>
        <begin position="1130"/>
        <end position="1272"/>
    </location>
</feature>
<dbReference type="Pfam" id="PF08659">
    <property type="entry name" value="KR"/>
    <property type="match status" value="1"/>
</dbReference>
<dbReference type="Pfam" id="PF00109">
    <property type="entry name" value="ketoacyl-synt"/>
    <property type="match status" value="1"/>
</dbReference>
<dbReference type="CDD" id="cd02440">
    <property type="entry name" value="AdoMet_MTases"/>
    <property type="match status" value="1"/>
</dbReference>
<feature type="domain" description="Ketosynthase family 3 (KS3)" evidence="11">
    <location>
        <begin position="6"/>
        <end position="431"/>
    </location>
</feature>
<keyword evidence="4" id="KW-0521">NADP</keyword>
<evidence type="ECO:0000256" key="7">
    <source>
        <dbReference type="ARBA" id="ARBA00023315"/>
    </source>
</evidence>
<evidence type="ECO:0000256" key="3">
    <source>
        <dbReference type="ARBA" id="ARBA00022679"/>
    </source>
</evidence>
<dbReference type="CDD" id="cd00833">
    <property type="entry name" value="PKS"/>
    <property type="match status" value="1"/>
</dbReference>
<dbReference type="SUPFAM" id="SSF52151">
    <property type="entry name" value="FabD/lysophospholipase-like"/>
    <property type="match status" value="1"/>
</dbReference>
<dbReference type="InterPro" id="IPR016039">
    <property type="entry name" value="Thiolase-like"/>
</dbReference>
<keyword evidence="14" id="KW-1185">Reference proteome</keyword>
<dbReference type="Pfam" id="PF16197">
    <property type="entry name" value="KAsynt_C_assoc"/>
    <property type="match status" value="1"/>
</dbReference>
<dbReference type="Pfam" id="PF14765">
    <property type="entry name" value="PS-DH"/>
    <property type="match status" value="1"/>
</dbReference>
<dbReference type="PANTHER" id="PTHR43775:SF29">
    <property type="entry name" value="ASPERFURANONE POLYKETIDE SYNTHASE AFOG-RELATED"/>
    <property type="match status" value="1"/>
</dbReference>
<dbReference type="Proteomes" id="UP000235672">
    <property type="component" value="Unassembled WGS sequence"/>
</dbReference>
<evidence type="ECO:0000256" key="5">
    <source>
        <dbReference type="ARBA" id="ARBA00023002"/>
    </source>
</evidence>
<dbReference type="CDD" id="cd05195">
    <property type="entry name" value="enoyl_red"/>
    <property type="match status" value="1"/>
</dbReference>
<dbReference type="InterPro" id="IPR056501">
    <property type="entry name" value="NAD-bd_HRPKS_sdrA"/>
</dbReference>
<dbReference type="GO" id="GO:0004315">
    <property type="term" value="F:3-oxoacyl-[acyl-carrier-protein] synthase activity"/>
    <property type="evidence" value="ECO:0007669"/>
    <property type="project" value="InterPro"/>
</dbReference>
<feature type="active site" description="Proton donor; for dehydratase activity" evidence="8">
    <location>
        <position position="1183"/>
    </location>
</feature>
<dbReference type="InterPro" id="IPR014031">
    <property type="entry name" value="Ketoacyl_synth_C"/>
</dbReference>
<dbReference type="Pfam" id="PF13602">
    <property type="entry name" value="ADH_zinc_N_2"/>
    <property type="match status" value="1"/>
</dbReference>
<feature type="domain" description="PKS/mFAS DH" evidence="12">
    <location>
        <begin position="964"/>
        <end position="1272"/>
    </location>
</feature>
<dbReference type="Pfam" id="PF23114">
    <property type="entry name" value="NAD-bd_HRPKS_sdrA"/>
    <property type="match status" value="1"/>
</dbReference>
<dbReference type="GO" id="GO:0016491">
    <property type="term" value="F:oxidoreductase activity"/>
    <property type="evidence" value="ECO:0007669"/>
    <property type="project" value="UniProtKB-KW"/>
</dbReference>
<dbReference type="InterPro" id="IPR049552">
    <property type="entry name" value="PKS_DH_N"/>
</dbReference>
<dbReference type="STRING" id="1745343.A0A2J6QH61"/>
<dbReference type="InterPro" id="IPR013217">
    <property type="entry name" value="Methyltransf_12"/>
</dbReference>
<dbReference type="GO" id="GO:1901336">
    <property type="term" value="P:lactone biosynthetic process"/>
    <property type="evidence" value="ECO:0007669"/>
    <property type="project" value="UniProtKB-ARBA"/>
</dbReference>
<evidence type="ECO:0000313" key="13">
    <source>
        <dbReference type="EMBL" id="PMD25588.1"/>
    </source>
</evidence>
<dbReference type="EMBL" id="KZ613470">
    <property type="protein sequence ID" value="PMD25588.1"/>
    <property type="molecule type" value="Genomic_DNA"/>
</dbReference>
<dbReference type="Gene3D" id="3.90.180.10">
    <property type="entry name" value="Medium-chain alcohol dehydrogenases, catalytic domain"/>
    <property type="match status" value="1"/>
</dbReference>
<dbReference type="SUPFAM" id="SSF53335">
    <property type="entry name" value="S-adenosyl-L-methionine-dependent methyltransferases"/>
    <property type="match status" value="1"/>
</dbReference>
<dbReference type="FunFam" id="3.40.47.10:FF:000019">
    <property type="entry name" value="Polyketide synthase type I"/>
    <property type="match status" value="1"/>
</dbReference>
<evidence type="ECO:0000259" key="11">
    <source>
        <dbReference type="PROSITE" id="PS52004"/>
    </source>
</evidence>
<dbReference type="SMART" id="SM00822">
    <property type="entry name" value="PKS_KR"/>
    <property type="match status" value="1"/>
</dbReference>
<dbReference type="InterPro" id="IPR009081">
    <property type="entry name" value="PP-bd_ACP"/>
</dbReference>
<dbReference type="InterPro" id="IPR011032">
    <property type="entry name" value="GroES-like_sf"/>
</dbReference>
<dbReference type="InterPro" id="IPR050091">
    <property type="entry name" value="PKS_NRPS_Biosynth_Enz"/>
</dbReference>
<dbReference type="InterPro" id="IPR014030">
    <property type="entry name" value="Ketoacyl_synth_N"/>
</dbReference>